<keyword evidence="2" id="KW-1185">Reference proteome</keyword>
<organism evidence="1 2">
    <name type="scientific">Dendrolimus kikuchii</name>
    <dbReference type="NCBI Taxonomy" id="765133"/>
    <lineage>
        <taxon>Eukaryota</taxon>
        <taxon>Metazoa</taxon>
        <taxon>Ecdysozoa</taxon>
        <taxon>Arthropoda</taxon>
        <taxon>Hexapoda</taxon>
        <taxon>Insecta</taxon>
        <taxon>Pterygota</taxon>
        <taxon>Neoptera</taxon>
        <taxon>Endopterygota</taxon>
        <taxon>Lepidoptera</taxon>
        <taxon>Glossata</taxon>
        <taxon>Ditrysia</taxon>
        <taxon>Bombycoidea</taxon>
        <taxon>Lasiocampidae</taxon>
        <taxon>Dendrolimus</taxon>
    </lineage>
</organism>
<comment type="caution">
    <text evidence="1">The sequence shown here is derived from an EMBL/GenBank/DDBJ whole genome shotgun (WGS) entry which is preliminary data.</text>
</comment>
<evidence type="ECO:0000313" key="1">
    <source>
        <dbReference type="EMBL" id="KAJ0172020.1"/>
    </source>
</evidence>
<name>A0ACC1CKB0_9NEOP</name>
<proteinExistence type="predicted"/>
<dbReference type="Proteomes" id="UP000824533">
    <property type="component" value="Linkage Group LG22"/>
</dbReference>
<accession>A0ACC1CKB0</accession>
<protein>
    <submittedName>
        <fullName evidence="1">Uncharacterized protein</fullName>
    </submittedName>
</protein>
<reference evidence="1 2" key="1">
    <citation type="journal article" date="2021" name="Front. Genet.">
        <title>Chromosome-Level Genome Assembly Reveals Significant Gene Expansion in the Toll and IMD Signaling Pathways of Dendrolimus kikuchii.</title>
        <authorList>
            <person name="Zhou J."/>
            <person name="Wu P."/>
            <person name="Xiong Z."/>
            <person name="Liu N."/>
            <person name="Zhao N."/>
            <person name="Ji M."/>
            <person name="Qiu Y."/>
            <person name="Yang B."/>
        </authorList>
    </citation>
    <scope>NUCLEOTIDE SEQUENCE [LARGE SCALE GENOMIC DNA]</scope>
    <source>
        <strain evidence="1">Ann1</strain>
    </source>
</reference>
<gene>
    <name evidence="1" type="ORF">K1T71_011993</name>
</gene>
<evidence type="ECO:0000313" key="2">
    <source>
        <dbReference type="Proteomes" id="UP000824533"/>
    </source>
</evidence>
<sequence length="2603" mass="294948">MASRSPVLMGRKITWVVEVGEAPIYAHAPYEIHMNHTKYEREDVQKKTFAKWINSQLVKNDKPLVEDLFLDLRDGEILLSLLEILTAQQYKRERGRMRVHHINNVNTALQVLDANGVKLVNISSNDIVDGNPKLILGLVWSIILHWQVHYHLKELMSDLQQTNLEKTLLAWCRTHTQNYSGVNVRNFTSSWSDGLAFNALLHRWRPQLFDYTAVVGRSAAARLEHAFALAQQHLGIDRLLDPEDVNTPNPDKKSVMMYVMCLFQSLPHSSEDVAEVESLPSGPPTPLASPAEAPASRPLSTATTGSGELGGYYAAFEEVLAWLLEAEERLAEAGAAPPGDELARLKDHFHAHERFLLELAEQQGRVGAVLEEGARLVLDGALERDEAAEVRLQVRLLNQRWERLRTLAMDAQARIHAALMRAQLARLHDFRRWLTATEDRISRMGALRGGAAGVDAQLHAVAALHDDLTRQQPLVDALADCVIVVDDDHDDGVTEIEDQLSALSERWTHTCQWTTQQLARLRALHHRWTALDAQHAQLLQACDAHETELKQMEANPASEVGEVVARIAQLQRVKHSVSVQQRLAAAHLDAVGALGRECGAPEPALLERAEALHDRLDALLMIVDVQATRIRELGFEFDINTQIEESKDSSAMEVEGTGTITTTMTMGAPAPTSAAEERPTTSKKPRLGDADAETHADFQVGYKVFDNWATNAENALAEAKLHASSIDELKKRWESIQRTLLDIRNTMNLLEDKENFYKNVESFTKQLDEIHAWKDRMLAERATNNQLIHLRNKIRTVKQLEMKLKELNAQSIILLTKPIPKAHKDDIDADTKRTNDAYERLLLHLTKREVEIKLAIAKPTDENEDHFKNLQNRIQSMESQIMAEHAMISFRDKMESKLEELVKLRKQFDDLQTTYDNVVKERREKYDKGSVQELNFRSSLENLVTKFGDTKAILEQKISKLESGLKLLQQFEDDMDDLKKWLDDNDKFVNDNSHIPLGDIEQLDKLLDASNKLDEAKSSYKSKLDRIEETKEKILEDCEDALAKIIKSDTKDLRKRYEGVTDKSFKLNESLRRALERTEDVFRKIDETYEWLQQIEEQIPKEDECQITDSAELYQMKARFQTLKDKCDDKTQEFRNLNEAGNDIMLQAEARPPAALAKRVTHLNARWNAVTHGVYERYKVLAEAWHESGELRAWLTQEGAWLEGLRRRLRRSPAAPAPQDAEEIADELYDLENYIQNHSDERLSRIQDIGRQLVDAHIMPGWIQAEIDAVTGTWNQLRAEAGARSAVLERLAREAAQSEVSVDNLQQWLDGRRRLRAECDAQRAVVAEVEAQAHAYRAAGKREAAQRLTDQLHLVQRKFAAAEERLAALGGAEGAGGDVGARLAAAAGALAAVQRDCASSLPLAGADPDAVRAQLRTCLRFYRTLSEIKSEVESIIKTGRKMVEEKSVPEPQEFSKKIDNLKELYNKLGAQITESKTKLENALLTAREIQNDVQSLAAWLDRLGDNVGKQTLELEMSRMEAIKDKLNGNYVEFAKNCDPVYLESLKGQIDAINDRWDHLKRHGPVKRGRVIEALQKYLNDVEQELATAETMSAPKLKLLNTEIRSKANEIDDVDNKALSKQYETIVHKIAEGREAREAREGSAGALRARFGAACDSALAQFEAAADAMARRMDVMLLTVGGVDSERDPGKRLEILKNQLGQVAPDAAALISRGDSLVYDKHKDNPLLADYIQTHFQDKLRNKWTLVMSEIETKRNHAMKAEDDMKELNKLIEELQKWLKGLGAQEEAAGREADVERLQELCRELRAQRVGFAEKAVADVLAACAKAAEARERPKPEGAEARCGEYVTRANRARAAVAAAHAQLRTPPLHGKDYDEFPLQEDALARVKASIGELQALVEETQREQARVARAAPATSPAAEQVRRVSDKLRDEWARLNAAYQERHDRWAACQPTWARLYAALEALGEWLDAAERALHEARHPALPFKDLKQKVRDVEAQAQARQRQVAAARACGRSVVTACAPPLARDVQDQLDLLNERWHHVAAELQRLQEHVAAAEASAVLRDGAQQWAAAARAQLARVAELLDTTSPNPSDRTSLSIRLSLVKAREEELATKLKDMEVLRKSKQLPKGEQVTHIQAQLEKAQAKLALHREFINSKLSALGKYTSRLDAVVSWVMETRTRVNIAKDLAPQQTDKIMTNIATCVKDRESEVREVLENYNNIERECVAAKQTVSPEVREKVLKLKEDWAFVRSRCAAEDARSPAAKLRNDSEDARSPAAKLRNDSEDARSPVVKVRNDSEDARSPVVKVRNDSEDARNKFLLVADYSWRGITWEILSMKLTPSTCFVRVSKKIIMLYIHTYIHNFTPIPLRDWLTLPESSTLGRHNIIHTYIHNFTPVPLREGEVRSLKNRRACMTRVMNVKEASEVCKNKPKWHSVPAFRSRETSIRRVERSPRLQGLNPESHKYMRYRDEIRGINHRGWLKHMRLKLYKMLYLETVEIFLLHEFSRQEDDTPDGKRLSSPLDICNTNKLNRYTMQNCGRPQHTFHDQIDRVLAEGDVRSLKNRRACMTRVMNVKEASDECKNKPKWRSVCSKKELLPSIYCNN</sequence>
<dbReference type="EMBL" id="CM034408">
    <property type="protein sequence ID" value="KAJ0172020.1"/>
    <property type="molecule type" value="Genomic_DNA"/>
</dbReference>